<organism evidence="1 2">
    <name type="scientific">Caldanaerobacter subterraneus</name>
    <dbReference type="NCBI Taxonomy" id="911092"/>
    <lineage>
        <taxon>Bacteria</taxon>
        <taxon>Bacillati</taxon>
        <taxon>Bacillota</taxon>
        <taxon>Clostridia</taxon>
        <taxon>Thermoanaerobacterales</taxon>
        <taxon>Thermoanaerobacteraceae</taxon>
        <taxon>Caldanaerobacter</taxon>
    </lineage>
</organism>
<accession>A0A4R2K3A7</accession>
<dbReference type="RefSeq" id="WP_165911586.1">
    <property type="nucleotide sequence ID" value="NZ_SLWU01000012.1"/>
</dbReference>
<evidence type="ECO:0000313" key="1">
    <source>
        <dbReference type="EMBL" id="TCO64229.1"/>
    </source>
</evidence>
<dbReference type="AlphaFoldDB" id="A0A4R2K3A7"/>
<sequence length="57" mass="6532">MRRIIVLLIIVISLLGTLAYVNIVPAYMKDKKVVRQYLVAEEREPRVHGDINNPWGG</sequence>
<name>A0A4R2K3A7_9THEO</name>
<dbReference type="Proteomes" id="UP000294886">
    <property type="component" value="Unassembled WGS sequence"/>
</dbReference>
<reference evidence="1 2" key="1">
    <citation type="submission" date="2019-03" db="EMBL/GenBank/DDBJ databases">
        <title>Genomic Encyclopedia of Type Strains, Phase IV (KMG-IV): sequencing the most valuable type-strain genomes for metagenomic binning, comparative biology and taxonomic classification.</title>
        <authorList>
            <person name="Goeker M."/>
        </authorList>
    </citation>
    <scope>NUCLEOTIDE SEQUENCE [LARGE SCALE GENOMIC DNA]</scope>
    <source>
        <strain evidence="1 2">DSM 13054</strain>
    </source>
</reference>
<proteinExistence type="predicted"/>
<protein>
    <submittedName>
        <fullName evidence="1">Uncharacterized protein</fullName>
    </submittedName>
</protein>
<comment type="caution">
    <text evidence="1">The sequence shown here is derived from an EMBL/GenBank/DDBJ whole genome shotgun (WGS) entry which is preliminary data.</text>
</comment>
<gene>
    <name evidence="1" type="ORF">EV203_11271</name>
</gene>
<evidence type="ECO:0000313" key="2">
    <source>
        <dbReference type="Proteomes" id="UP000294886"/>
    </source>
</evidence>
<dbReference type="EMBL" id="SLWU01000012">
    <property type="protein sequence ID" value="TCO64229.1"/>
    <property type="molecule type" value="Genomic_DNA"/>
</dbReference>